<dbReference type="Proteomes" id="UP000008227">
    <property type="component" value="Chromosome X"/>
</dbReference>
<protein>
    <submittedName>
        <fullName evidence="1">Uncharacterized protein</fullName>
    </submittedName>
</protein>
<proteinExistence type="predicted"/>
<reference evidence="1" key="3">
    <citation type="submission" date="2025-09" db="UniProtKB">
        <authorList>
            <consortium name="Ensembl"/>
        </authorList>
    </citation>
    <scope>IDENTIFICATION</scope>
</reference>
<dbReference type="AlphaFoldDB" id="A0A8W4F983"/>
<dbReference type="Ensembl" id="ENSSSCT00000098728.1">
    <property type="protein sequence ID" value="ENSSSCP00000074845.1"/>
    <property type="gene ID" value="ENSSSCG00000057929.1"/>
</dbReference>
<evidence type="ECO:0000313" key="1">
    <source>
        <dbReference type="Ensembl" id="ENSSSCP00000074845.1"/>
    </source>
</evidence>
<accession>A0A8W4F983</accession>
<reference evidence="1" key="1">
    <citation type="journal article" date="2020" name="Gigascience">
        <title>An improved pig reference genome sequence to enable pig genetics and genomics research.</title>
        <authorList>
            <person name="Warr A."/>
            <person name="Affara N."/>
            <person name="Aken B."/>
            <person name="Beiki H."/>
            <person name="Bickhart D.M."/>
            <person name="Billis K."/>
            <person name="Chow W."/>
            <person name="Eory L."/>
            <person name="Finlayson H.A."/>
            <person name="Flicek P."/>
            <person name="Giron C.G."/>
            <person name="Griffin D.K."/>
            <person name="Hall R."/>
            <person name="Hannum G."/>
            <person name="Hourlier T."/>
            <person name="Howe K."/>
            <person name="Hume D.A."/>
            <person name="Izuogu O."/>
            <person name="Kim K."/>
            <person name="Koren S."/>
            <person name="Liu H."/>
            <person name="Manchanda N."/>
            <person name="Martin F.J."/>
            <person name="Nonneman D.J."/>
            <person name="O'Connor R.E."/>
            <person name="Phillippy A.M."/>
            <person name="Rohrer G.A."/>
            <person name="Rosen B.D."/>
            <person name="Rund L.A."/>
            <person name="Sargent C.A."/>
            <person name="Schook L.B."/>
            <person name="Schroeder S.G."/>
            <person name="Schwartz A.S."/>
            <person name="Skinner B.M."/>
            <person name="Talbot R."/>
            <person name="Tseng E."/>
            <person name="Tuggle C.K."/>
            <person name="Watson M."/>
            <person name="Smith T.P.L."/>
            <person name="Archibald A.L."/>
        </authorList>
    </citation>
    <scope>NUCLEOTIDE SEQUENCE [LARGE SCALE GENOMIC DNA]</scope>
    <source>
        <strain evidence="1">Duroc</strain>
    </source>
</reference>
<sequence>IYSFTVLEDRNPKSRCQQGCFLLDTLKENLFHASLMVSTGCQQSLACICITLNSASVFTWPSSLFLCLVHCCLLYKDISHWI</sequence>
<reference evidence="1" key="2">
    <citation type="submission" date="2025-08" db="UniProtKB">
        <authorList>
            <consortium name="Ensembl"/>
        </authorList>
    </citation>
    <scope>IDENTIFICATION</scope>
</reference>
<keyword evidence="2" id="KW-1185">Reference proteome</keyword>
<evidence type="ECO:0000313" key="2">
    <source>
        <dbReference type="Proteomes" id="UP000008227"/>
    </source>
</evidence>
<name>A0A8W4F983_PIG</name>
<organism evidence="1 2">
    <name type="scientific">Sus scrofa</name>
    <name type="common">Pig</name>
    <dbReference type="NCBI Taxonomy" id="9823"/>
    <lineage>
        <taxon>Eukaryota</taxon>
        <taxon>Metazoa</taxon>
        <taxon>Chordata</taxon>
        <taxon>Craniata</taxon>
        <taxon>Vertebrata</taxon>
        <taxon>Euteleostomi</taxon>
        <taxon>Mammalia</taxon>
        <taxon>Eutheria</taxon>
        <taxon>Laurasiatheria</taxon>
        <taxon>Artiodactyla</taxon>
        <taxon>Suina</taxon>
        <taxon>Suidae</taxon>
        <taxon>Sus</taxon>
    </lineage>
</organism>